<keyword evidence="3" id="KW-1185">Reference proteome</keyword>
<dbReference type="RefSeq" id="WP_115640475.1">
    <property type="nucleotide sequence ID" value="NZ_UFWZ01000001.1"/>
</dbReference>
<dbReference type="InterPro" id="IPR025306">
    <property type="entry name" value="Zn-bnd_dom_prob"/>
</dbReference>
<proteinExistence type="predicted"/>
<dbReference type="AlphaFoldDB" id="A0A381J571"/>
<evidence type="ECO:0000313" key="2">
    <source>
        <dbReference type="EMBL" id="SUY46276.1"/>
    </source>
</evidence>
<name>A0A381J571_9CLOT</name>
<evidence type="ECO:0000313" key="3">
    <source>
        <dbReference type="Proteomes" id="UP000254664"/>
    </source>
</evidence>
<dbReference type="Pfam" id="PF13451">
    <property type="entry name" value="zf_Tbcl"/>
    <property type="match status" value="1"/>
</dbReference>
<dbReference type="EMBL" id="UFWZ01000001">
    <property type="protein sequence ID" value="SUY46276.1"/>
    <property type="molecule type" value="Genomic_DNA"/>
</dbReference>
<protein>
    <submittedName>
        <fullName evidence="2">Zinc-binding domain-containing protein</fullName>
    </submittedName>
</protein>
<gene>
    <name evidence="2" type="ORF">NCTC9836_00683</name>
</gene>
<sequence>MEDKNIICKDCGQEFVFTAGEQEFFKEKGFENAPVRCPDCRRARKAERNNR</sequence>
<organism evidence="2 3">
    <name type="scientific">Clostridium putrefaciens</name>
    <dbReference type="NCBI Taxonomy" id="99675"/>
    <lineage>
        <taxon>Bacteria</taxon>
        <taxon>Bacillati</taxon>
        <taxon>Bacillota</taxon>
        <taxon>Clostridia</taxon>
        <taxon>Eubacteriales</taxon>
        <taxon>Clostridiaceae</taxon>
        <taxon>Clostridium</taxon>
    </lineage>
</organism>
<accession>A0A381J571</accession>
<dbReference type="Proteomes" id="UP000254664">
    <property type="component" value="Unassembled WGS sequence"/>
</dbReference>
<evidence type="ECO:0000259" key="1">
    <source>
        <dbReference type="Pfam" id="PF13451"/>
    </source>
</evidence>
<reference evidence="2 3" key="1">
    <citation type="submission" date="2018-06" db="EMBL/GenBank/DDBJ databases">
        <authorList>
            <consortium name="Pathogen Informatics"/>
            <person name="Doyle S."/>
        </authorList>
    </citation>
    <scope>NUCLEOTIDE SEQUENCE [LARGE SCALE GENOMIC DNA]</scope>
    <source>
        <strain evidence="2 3">NCTC9836</strain>
    </source>
</reference>
<feature type="domain" description="Probable zinc-binding" evidence="1">
    <location>
        <begin position="2"/>
        <end position="49"/>
    </location>
</feature>